<sequence>MAKLNYDFKKIEEHWQDYWKKHEIFKTKINKDQKKFYCLDMFPYPSSEGLHVGHIEGYAATDIVSRFKRMQQYNVFHPFGWDSFGLPAEQYALKTGKNPRNFTYENIQKFKIQIQRLGKSVDWEKELATSDPYFYKWTQWIFKKLYEKKLAVLQNVEVYFCPALGTVLANEEVISNDKGLFSERGNHPVIKKQMKQWVLKITDYAERLLADLDLVDWPQNVKDMQINWIGKSQGAVVSFPVFQQKNTLKVFTTRPYTLFGVTFLVIAPEHELLSQITTLKQQEEVLDYLECTKQKKTLERNVNKDKSGVFTGSYAINPCNGEKIPIWVADYVLPHFGTGILMGVPCHDQRDFEFAQKHHLKMIQVVKPNPITDSSQKNPLEVFEGDGIIVNSDFLNGLDNNQAQTKMMQFLKEKKLAYPHYTYKLHDWVFSRQRYWGEPLSIFYDENNNIHTMDDDSLPLELPVLDKIQPSGTGESPLSKASSWLYFEKDGKKYRRDSNTMPQLAGSSWYYIAYVLKNISGITPLNTSEAKELLDYYLPVDLYIGGTEHAVGHLLYARFWHKFLYDLGLVSQKEPFQKLVNQGMILGHDHTKMSKSKGNGVNASSMLEKYGADALRLHIMFMGPLEDVKSWNEKGLQGIQRFLNRVHQMCSFEMIDQKDVFLEKILHQTIQIVTQSYEKLKFNKAISQLMIFVNHVYKSQKITKEQCQIFLQMLNPLTPHLTEELNATILKNKEILVNMTWPHYNPKYLGNEQSNIIVQVNGKTRSILTVSLGVSSEKIQKLAFQDQKVHKFIFQKQIQKVIYIPEKLLNIIVI</sequence>
<dbReference type="HOGENOM" id="CLU_004427_0_0_14"/>
<dbReference type="Pfam" id="PF08264">
    <property type="entry name" value="Anticodon_1"/>
    <property type="match status" value="1"/>
</dbReference>
<dbReference type="CDD" id="cd07958">
    <property type="entry name" value="Anticodon_Ia_Leu_BEm"/>
    <property type="match status" value="1"/>
</dbReference>
<evidence type="ECO:0000256" key="7">
    <source>
        <dbReference type="ARBA" id="ARBA00023146"/>
    </source>
</evidence>
<dbReference type="GO" id="GO:0002161">
    <property type="term" value="F:aminoacyl-tRNA deacylase activity"/>
    <property type="evidence" value="ECO:0007669"/>
    <property type="project" value="InterPro"/>
</dbReference>
<keyword evidence="6 9" id="KW-0648">Protein biosynthesis</keyword>
<dbReference type="EC" id="6.1.1.4" evidence="9"/>
<dbReference type="Gene3D" id="3.10.20.590">
    <property type="match status" value="1"/>
</dbReference>
<dbReference type="Proteomes" id="UP000013941">
    <property type="component" value="Chromosome"/>
</dbReference>
<dbReference type="EMBL" id="CP002548">
    <property type="protein sequence ID" value="AGL90711.1"/>
    <property type="molecule type" value="Genomic_DNA"/>
</dbReference>
<dbReference type="PANTHER" id="PTHR43740:SF2">
    <property type="entry name" value="LEUCINE--TRNA LIGASE, MITOCHONDRIAL"/>
    <property type="match status" value="1"/>
</dbReference>
<dbReference type="HAMAP" id="MF_00049_B">
    <property type="entry name" value="Leu_tRNA_synth_B"/>
    <property type="match status" value="1"/>
</dbReference>
<dbReference type="AlphaFoldDB" id="R4RQC9"/>
<dbReference type="PANTHER" id="PTHR43740">
    <property type="entry name" value="LEUCYL-TRNA SYNTHETASE"/>
    <property type="match status" value="1"/>
</dbReference>
<accession>R4RQC9</accession>
<dbReference type="PRINTS" id="PR00985">
    <property type="entry name" value="TRNASYNTHLEU"/>
</dbReference>
<dbReference type="SUPFAM" id="SSF47323">
    <property type="entry name" value="Anticodon-binding domain of a subclass of class I aminoacyl-tRNA synthetases"/>
    <property type="match status" value="1"/>
</dbReference>
<dbReference type="FunFam" id="3.40.50.620:FF:000077">
    <property type="entry name" value="Leucine--tRNA ligase"/>
    <property type="match status" value="1"/>
</dbReference>
<dbReference type="SUPFAM" id="SSF50677">
    <property type="entry name" value="ValRS/IleRS/LeuRS editing domain"/>
    <property type="match status" value="1"/>
</dbReference>
<evidence type="ECO:0000256" key="9">
    <source>
        <dbReference type="HAMAP-Rule" id="MF_00049"/>
    </source>
</evidence>
<dbReference type="Pfam" id="PF13603">
    <property type="entry name" value="tRNA-synt_1_2"/>
    <property type="match status" value="1"/>
</dbReference>
<dbReference type="GO" id="GO:0005829">
    <property type="term" value="C:cytosol"/>
    <property type="evidence" value="ECO:0007669"/>
    <property type="project" value="TreeGrafter"/>
</dbReference>
<keyword evidence="4 9" id="KW-0547">Nucleotide-binding</keyword>
<dbReference type="FunFam" id="1.10.730.10:FF:000002">
    <property type="entry name" value="Leucine--tRNA ligase"/>
    <property type="match status" value="1"/>
</dbReference>
<reference evidence="14 15" key="1">
    <citation type="journal article" date="2013" name="BMC Genomics">
        <title>Comparison of the complete genome sequence of two closely related isolates of 'Candidatus Phytoplasma australiense' reveals genome plasticity.</title>
        <authorList>
            <person name="Andersen M.T."/>
            <person name="Liefting L.W."/>
            <person name="Havukkala I."/>
            <person name="Beever R.E."/>
        </authorList>
    </citation>
    <scope>NUCLEOTIDE SEQUENCE [LARGE SCALE GENOMIC DNA]</scope>
    <source>
        <strain evidence="14 15">NZSb11</strain>
    </source>
</reference>
<gene>
    <name evidence="9 14" type="primary">leuS</name>
    <name evidence="14" type="ORF">SLY_0796</name>
</gene>
<organism evidence="14 15">
    <name type="scientific">Strawberry lethal yellows phytoplasma (CPA) str. NZSb11</name>
    <dbReference type="NCBI Taxonomy" id="980422"/>
    <lineage>
        <taxon>Bacteria</taxon>
        <taxon>Bacillati</taxon>
        <taxon>Mycoplasmatota</taxon>
        <taxon>Mollicutes</taxon>
        <taxon>Acholeplasmatales</taxon>
        <taxon>Acholeplasmataceae</taxon>
        <taxon>Candidatus Phytoplasma</taxon>
        <taxon>16SrXII (Stolbur group)</taxon>
    </lineage>
</organism>
<evidence type="ECO:0000256" key="3">
    <source>
        <dbReference type="ARBA" id="ARBA00022598"/>
    </source>
</evidence>
<keyword evidence="3 9" id="KW-0436">Ligase</keyword>
<dbReference type="RefSeq" id="WP_015638161.1">
    <property type="nucleotide sequence ID" value="NC_021236.1"/>
</dbReference>
<dbReference type="InterPro" id="IPR009080">
    <property type="entry name" value="tRNAsynth_Ia_anticodon-bd"/>
</dbReference>
<evidence type="ECO:0000256" key="1">
    <source>
        <dbReference type="ARBA" id="ARBA00005594"/>
    </source>
</evidence>
<evidence type="ECO:0000259" key="12">
    <source>
        <dbReference type="Pfam" id="PF09334"/>
    </source>
</evidence>
<dbReference type="FunFam" id="3.40.50.620:FF:000056">
    <property type="entry name" value="Leucine--tRNA ligase"/>
    <property type="match status" value="1"/>
</dbReference>
<dbReference type="InterPro" id="IPR009008">
    <property type="entry name" value="Val/Leu/Ile-tRNA-synth_edit"/>
</dbReference>
<dbReference type="InterPro" id="IPR015413">
    <property type="entry name" value="Methionyl/Leucyl_tRNA_Synth"/>
</dbReference>
<evidence type="ECO:0000313" key="15">
    <source>
        <dbReference type="Proteomes" id="UP000013941"/>
    </source>
</evidence>
<evidence type="ECO:0000256" key="4">
    <source>
        <dbReference type="ARBA" id="ARBA00022741"/>
    </source>
</evidence>
<keyword evidence="5 9" id="KW-0067">ATP-binding</keyword>
<dbReference type="GO" id="GO:0004823">
    <property type="term" value="F:leucine-tRNA ligase activity"/>
    <property type="evidence" value="ECO:0007669"/>
    <property type="project" value="UniProtKB-UniRule"/>
</dbReference>
<feature type="domain" description="Leucyl-tRNA synthetase editing" evidence="13">
    <location>
        <begin position="227"/>
        <end position="411"/>
    </location>
</feature>
<comment type="caution">
    <text evidence="9">Lacks conserved residue(s) required for the propagation of feature annotation.</text>
</comment>
<dbReference type="CDD" id="cd00812">
    <property type="entry name" value="LeuRS_core"/>
    <property type="match status" value="1"/>
</dbReference>
<dbReference type="GO" id="GO:0006429">
    <property type="term" value="P:leucyl-tRNA aminoacylation"/>
    <property type="evidence" value="ECO:0007669"/>
    <property type="project" value="UniProtKB-UniRule"/>
</dbReference>
<dbReference type="SUPFAM" id="SSF52374">
    <property type="entry name" value="Nucleotidylyl transferase"/>
    <property type="match status" value="1"/>
</dbReference>
<dbReference type="InterPro" id="IPR013155">
    <property type="entry name" value="M/V/L/I-tRNA-synth_anticd-bd"/>
</dbReference>
<evidence type="ECO:0000259" key="13">
    <source>
        <dbReference type="Pfam" id="PF13603"/>
    </source>
</evidence>
<dbReference type="PATRIC" id="fig|980422.3.peg.731"/>
<proteinExistence type="inferred from homology"/>
<keyword evidence="7 9" id="KW-0030">Aminoacyl-tRNA synthetase</keyword>
<dbReference type="InterPro" id="IPR014729">
    <property type="entry name" value="Rossmann-like_a/b/a_fold"/>
</dbReference>
<protein>
    <recommendedName>
        <fullName evidence="9">Leucine--tRNA ligase</fullName>
        <ecNumber evidence="9">6.1.1.4</ecNumber>
    </recommendedName>
    <alternativeName>
        <fullName evidence="9">Leucyl-tRNA synthetase</fullName>
        <shortName evidence="9">LeuRS</shortName>
    </alternativeName>
</protein>
<evidence type="ECO:0000256" key="2">
    <source>
        <dbReference type="ARBA" id="ARBA00022490"/>
    </source>
</evidence>
<comment type="catalytic activity">
    <reaction evidence="8 9">
        <text>tRNA(Leu) + L-leucine + ATP = L-leucyl-tRNA(Leu) + AMP + diphosphate</text>
        <dbReference type="Rhea" id="RHEA:11688"/>
        <dbReference type="Rhea" id="RHEA-COMP:9613"/>
        <dbReference type="Rhea" id="RHEA-COMP:9622"/>
        <dbReference type="ChEBI" id="CHEBI:30616"/>
        <dbReference type="ChEBI" id="CHEBI:33019"/>
        <dbReference type="ChEBI" id="CHEBI:57427"/>
        <dbReference type="ChEBI" id="CHEBI:78442"/>
        <dbReference type="ChEBI" id="CHEBI:78494"/>
        <dbReference type="ChEBI" id="CHEBI:456215"/>
        <dbReference type="EC" id="6.1.1.4"/>
    </reaction>
</comment>
<name>R4RQC9_PHYAS</name>
<dbReference type="InterPro" id="IPR001412">
    <property type="entry name" value="aa-tRNA-synth_I_CS"/>
</dbReference>
<comment type="subcellular location">
    <subcellularLocation>
        <location evidence="9">Cytoplasm</location>
    </subcellularLocation>
</comment>
<dbReference type="NCBIfam" id="TIGR00396">
    <property type="entry name" value="leuS_bact"/>
    <property type="match status" value="1"/>
</dbReference>
<dbReference type="Gene3D" id="3.40.50.620">
    <property type="entry name" value="HUPs"/>
    <property type="match status" value="2"/>
</dbReference>
<keyword evidence="15" id="KW-1185">Reference proteome</keyword>
<dbReference type="PROSITE" id="PS00178">
    <property type="entry name" value="AA_TRNA_LIGASE_I"/>
    <property type="match status" value="1"/>
</dbReference>
<feature type="domain" description="Methionyl/Valyl/Leucyl/Isoleucyl-tRNA synthetase anticodon-binding" evidence="11">
    <location>
        <begin position="664"/>
        <end position="774"/>
    </location>
</feature>
<keyword evidence="2 9" id="KW-0963">Cytoplasm</keyword>
<evidence type="ECO:0000256" key="5">
    <source>
        <dbReference type="ARBA" id="ARBA00022840"/>
    </source>
</evidence>
<feature type="short sequence motif" description="'KMSKS' region" evidence="9">
    <location>
        <begin position="592"/>
        <end position="596"/>
    </location>
</feature>
<dbReference type="InterPro" id="IPR002302">
    <property type="entry name" value="Leu-tRNA-ligase"/>
</dbReference>
<dbReference type="Gene3D" id="1.10.730.10">
    <property type="entry name" value="Isoleucyl-tRNA Synthetase, Domain 1"/>
    <property type="match status" value="1"/>
</dbReference>
<dbReference type="KEGG" id="nzs:SLY_0796"/>
<evidence type="ECO:0000256" key="6">
    <source>
        <dbReference type="ARBA" id="ARBA00022917"/>
    </source>
</evidence>
<dbReference type="GO" id="GO:0005524">
    <property type="term" value="F:ATP binding"/>
    <property type="evidence" value="ECO:0007669"/>
    <property type="project" value="UniProtKB-UniRule"/>
</dbReference>
<evidence type="ECO:0000256" key="8">
    <source>
        <dbReference type="ARBA" id="ARBA00047469"/>
    </source>
</evidence>
<comment type="similarity">
    <text evidence="1 9 10">Belongs to the class-I aminoacyl-tRNA synthetase family.</text>
</comment>
<dbReference type="InterPro" id="IPR025709">
    <property type="entry name" value="Leu_tRNA-synth_edit"/>
</dbReference>
<evidence type="ECO:0000259" key="11">
    <source>
        <dbReference type="Pfam" id="PF08264"/>
    </source>
</evidence>
<feature type="binding site" evidence="9">
    <location>
        <position position="595"/>
    </location>
    <ligand>
        <name>ATP</name>
        <dbReference type="ChEBI" id="CHEBI:30616"/>
    </ligand>
</feature>
<evidence type="ECO:0000313" key="14">
    <source>
        <dbReference type="EMBL" id="AGL90711.1"/>
    </source>
</evidence>
<feature type="domain" description="Methionyl/Leucyl tRNA synthetase" evidence="12">
    <location>
        <begin position="561"/>
        <end position="631"/>
    </location>
</feature>
<dbReference type="Pfam" id="PF09334">
    <property type="entry name" value="tRNA-synt_1g"/>
    <property type="match status" value="2"/>
</dbReference>
<evidence type="ECO:0000256" key="10">
    <source>
        <dbReference type="RuleBase" id="RU363039"/>
    </source>
</evidence>
<feature type="domain" description="Methionyl/Leucyl tRNA synthetase" evidence="12">
    <location>
        <begin position="43"/>
        <end position="173"/>
    </location>
</feature>
<dbReference type="OrthoDB" id="9810365at2"/>